<name>A0A1B6FM78_9HEMI</name>
<feature type="non-terminal residue" evidence="1">
    <location>
        <position position="1"/>
    </location>
</feature>
<dbReference type="EMBL" id="GECZ01018464">
    <property type="protein sequence ID" value="JAS51305.1"/>
    <property type="molecule type" value="Transcribed_RNA"/>
</dbReference>
<reference evidence="1" key="1">
    <citation type="submission" date="2015-11" db="EMBL/GenBank/DDBJ databases">
        <title>De novo transcriptome assembly of four potential Pierce s Disease insect vectors from Arizona vineyards.</title>
        <authorList>
            <person name="Tassone E.E."/>
        </authorList>
    </citation>
    <scope>NUCLEOTIDE SEQUENCE</scope>
</reference>
<organism evidence="1">
    <name type="scientific">Cuerna arida</name>
    <dbReference type="NCBI Taxonomy" id="1464854"/>
    <lineage>
        <taxon>Eukaryota</taxon>
        <taxon>Metazoa</taxon>
        <taxon>Ecdysozoa</taxon>
        <taxon>Arthropoda</taxon>
        <taxon>Hexapoda</taxon>
        <taxon>Insecta</taxon>
        <taxon>Pterygota</taxon>
        <taxon>Neoptera</taxon>
        <taxon>Paraneoptera</taxon>
        <taxon>Hemiptera</taxon>
        <taxon>Auchenorrhyncha</taxon>
        <taxon>Membracoidea</taxon>
        <taxon>Cicadellidae</taxon>
        <taxon>Cicadellinae</taxon>
        <taxon>Proconiini</taxon>
        <taxon>Cuerna</taxon>
    </lineage>
</organism>
<sequence>ILNNEVFLDHDHLYQSTLRVDDKLPRETDEPPCKKAKLVNGFSSEITVDKNVMTNEQVQVPENIILNRTIRKTGRKIVVDKEKKENKNIEVYNLSSDDDKTEDV</sequence>
<dbReference type="AlphaFoldDB" id="A0A1B6FM78"/>
<feature type="non-terminal residue" evidence="1">
    <location>
        <position position="104"/>
    </location>
</feature>
<evidence type="ECO:0000313" key="1">
    <source>
        <dbReference type="EMBL" id="JAS51305.1"/>
    </source>
</evidence>
<protein>
    <submittedName>
        <fullName evidence="1">Uncharacterized protein</fullName>
    </submittedName>
</protein>
<accession>A0A1B6FM78</accession>
<proteinExistence type="predicted"/>
<gene>
    <name evidence="1" type="ORF">g.50115</name>
</gene>